<dbReference type="AlphaFoldDB" id="A0A7C2P953"/>
<protein>
    <submittedName>
        <fullName evidence="2">DUF1156 domain-containing protein</fullName>
    </submittedName>
</protein>
<name>A0A7C2P953_UNCW3</name>
<sequence>MSEKRLIEVDFPLKEVSEESVREKNIRRGHISTLHIWWARRPLAASRATTYAALVPAPSDPDKLKEKLNFIAKLSKWENSLNKDVIEKARKDIREFFGNKASRVLDCFAGGGSIPLEALRLGCETYALEYNPVAVLILKAVLEYPQKYGNLKVKITETNQKTLYGEVRAEESPKLVYDVQKWGNWVYEEAKKEIGRFYPSDPDGSIPIGYIWARTIKCKNPSCRAEIPLMRQFWLAKKENRKIALKMVVDRTNKRINFKVVGDGEIDFDPSEGTTRKATVQCPICGVGISDKEVRRLFQEGKANQRMIAVILHNLKTGKKYRVAADDDIKIFKDSEKYLEEKRKELLERLGFDPVPDEPLPPKETLGFRVQRYGILKWGDLFNSRQKLALITFVEKVRLAYKKMIEEGYDEEYAKIVMSYLGLALDVCAAFTNSLARWENTSEAIKQLYSRQALPMLWDFVEANPFSSSSGSFKANQEYYLKVLFHLSQIPSVRGDEGEVFISEVRQGSATKLPYSDNYFDAVITDPPYYDNVPYSYLSDFFYVWLKRTIGDLYPDLFATPLTPKSEEIVAYSHGKGGFEEGKRFFEKMITKAFQEIHRVLKPEGIACIVFAYKTTEAWETIINSLLKSGLVLTASWPIHTEMRERLRAQESAALASSIYMVCRKRTKEGSAYFNEIREKIEQKVREKLTQFWEQGISGADFFISAIGPAVEVFGQ</sequence>
<dbReference type="Pfam" id="PF06634">
    <property type="entry name" value="DUF1156"/>
    <property type="match status" value="1"/>
</dbReference>
<dbReference type="InterPro" id="IPR029063">
    <property type="entry name" value="SAM-dependent_MTases_sf"/>
</dbReference>
<dbReference type="GO" id="GO:0032259">
    <property type="term" value="P:methylation"/>
    <property type="evidence" value="ECO:0007669"/>
    <property type="project" value="InterPro"/>
</dbReference>
<comment type="caution">
    <text evidence="2">The sequence shown here is derived from an EMBL/GenBank/DDBJ whole genome shotgun (WGS) entry which is preliminary data.</text>
</comment>
<dbReference type="Gene3D" id="3.40.50.150">
    <property type="entry name" value="Vaccinia Virus protein VP39"/>
    <property type="match status" value="2"/>
</dbReference>
<dbReference type="PROSITE" id="PS00092">
    <property type="entry name" value="N6_MTASE"/>
    <property type="match status" value="1"/>
</dbReference>
<reference evidence="2" key="1">
    <citation type="journal article" date="2020" name="mSystems">
        <title>Genome- and Community-Level Interaction Insights into Carbon Utilization and Element Cycling Functions of Hydrothermarchaeota in Hydrothermal Sediment.</title>
        <authorList>
            <person name="Zhou Z."/>
            <person name="Liu Y."/>
            <person name="Xu W."/>
            <person name="Pan J."/>
            <person name="Luo Z.H."/>
            <person name="Li M."/>
        </authorList>
    </citation>
    <scope>NUCLEOTIDE SEQUENCE [LARGE SCALE GENOMIC DNA]</scope>
    <source>
        <strain evidence="2">SpSt-34</strain>
    </source>
</reference>
<gene>
    <name evidence="2" type="ORF">ENQ77_02505</name>
</gene>
<evidence type="ECO:0000259" key="1">
    <source>
        <dbReference type="Pfam" id="PF06634"/>
    </source>
</evidence>
<dbReference type="SUPFAM" id="SSF53335">
    <property type="entry name" value="S-adenosyl-L-methionine-dependent methyltransferases"/>
    <property type="match status" value="1"/>
</dbReference>
<proteinExistence type="predicted"/>
<feature type="domain" description="DUF1156" evidence="1">
    <location>
        <begin position="11"/>
        <end position="69"/>
    </location>
</feature>
<dbReference type="GO" id="GO:0003676">
    <property type="term" value="F:nucleic acid binding"/>
    <property type="evidence" value="ECO:0007669"/>
    <property type="project" value="InterPro"/>
</dbReference>
<accession>A0A7C2P953</accession>
<organism evidence="2">
    <name type="scientific">candidate division WOR-3 bacterium</name>
    <dbReference type="NCBI Taxonomy" id="2052148"/>
    <lineage>
        <taxon>Bacteria</taxon>
        <taxon>Bacteria division WOR-3</taxon>
    </lineage>
</organism>
<evidence type="ECO:0000313" key="2">
    <source>
        <dbReference type="EMBL" id="HEN27537.1"/>
    </source>
</evidence>
<dbReference type="GO" id="GO:0008168">
    <property type="term" value="F:methyltransferase activity"/>
    <property type="evidence" value="ECO:0007669"/>
    <property type="project" value="InterPro"/>
</dbReference>
<dbReference type="InterPro" id="IPR002052">
    <property type="entry name" value="DNA_methylase_N6_adenine_CS"/>
</dbReference>
<dbReference type="EMBL" id="DSOL01000071">
    <property type="protein sequence ID" value="HEN27537.1"/>
    <property type="molecule type" value="Genomic_DNA"/>
</dbReference>
<dbReference type="InterPro" id="IPR009537">
    <property type="entry name" value="DUF1156"/>
</dbReference>